<evidence type="ECO:0000256" key="7">
    <source>
        <dbReference type="ARBA" id="ARBA00033367"/>
    </source>
</evidence>
<dbReference type="CDD" id="cd18623">
    <property type="entry name" value="GH32_ScrB-like"/>
    <property type="match status" value="1"/>
</dbReference>
<dbReference type="UniPathway" id="UPA00238"/>
<protein>
    <recommendedName>
        <fullName evidence="4 8">Sucrose-6-phosphate hydrolase</fullName>
        <ecNumber evidence="3 8">3.2.1.26</ecNumber>
    </recommendedName>
    <alternativeName>
        <fullName evidence="7 9">Invertase</fullName>
    </alternativeName>
</protein>
<dbReference type="eggNOG" id="COG1621">
    <property type="taxonomic scope" value="Bacteria"/>
</dbReference>
<evidence type="ECO:0000313" key="15">
    <source>
        <dbReference type="Proteomes" id="UP000014160"/>
    </source>
</evidence>
<dbReference type="InterPro" id="IPR006232">
    <property type="entry name" value="Suc6P_hydrolase"/>
</dbReference>
<dbReference type="PANTHER" id="PTHR43101">
    <property type="entry name" value="BETA-FRUCTOSIDASE"/>
    <property type="match status" value="1"/>
</dbReference>
<dbReference type="GO" id="GO:0005985">
    <property type="term" value="P:sucrose metabolic process"/>
    <property type="evidence" value="ECO:0007669"/>
    <property type="project" value="UniProtKB-UniPathway"/>
</dbReference>
<evidence type="ECO:0000256" key="2">
    <source>
        <dbReference type="ARBA" id="ARBA00009902"/>
    </source>
</evidence>
<comment type="function">
    <text evidence="9">Enables the bacterium to metabolize sucrose as a sole carbon source.</text>
</comment>
<dbReference type="NCBIfam" id="TIGR01322">
    <property type="entry name" value="scrB_fam"/>
    <property type="match status" value="1"/>
</dbReference>
<sequence>MMEEVTEKYFKYEQIPIEIKEEMKEKVSRSPFRQSFHVEAPSGYLNDPNGFSFYNGKIHLFYQWTPFKYSEANIWYQGWHHLVSEDLICWESLGPGVEPDTDYETHGSYSGSGLSVDGELLLFYTGNTRNELSQRIPYQIIATLDTEGKITKRDFPEITGVPDGYTDHFRDPKIWQTDTGDFYALIGIQRQNKTGAALMVHSSNTYNWEILSEVKTNLIEFGYMWECPDYFELEGQGIFIFSPQGLTPEGPNYQNIYQTGYLIGDKLSKDNLYLNEKSSFKELDQGFDFYAPQSTQLPDGRRIVIGWMGLPESVYPTENFGYCGCLTMPRELTLVDGDLIQKPIEEIKNYRKNQKEFSQADLSSGIETEAAFELMIQTNNSSNSDFVLDLCCNKEYTEYTRIEYISDKKELWLDRKFSGTPFATEFGTRRLLAEDLGEEIHLDIFIDTSSIEIFIDHGKTVASSRIFPTTDSRHVFFVGKEETLCKIDYWNIDVKENRYAVN</sequence>
<feature type="domain" description="Glycosyl hydrolase family 32 C-terminal" evidence="11">
    <location>
        <begin position="351"/>
        <end position="490"/>
    </location>
</feature>
<evidence type="ECO:0000259" key="10">
    <source>
        <dbReference type="Pfam" id="PF00251"/>
    </source>
</evidence>
<dbReference type="GO" id="GO:0004564">
    <property type="term" value="F:beta-fructofuranosidase activity"/>
    <property type="evidence" value="ECO:0007669"/>
    <property type="project" value="UniProtKB-EC"/>
</dbReference>
<evidence type="ECO:0000256" key="8">
    <source>
        <dbReference type="RuleBase" id="RU362110"/>
    </source>
</evidence>
<evidence type="ECO:0000256" key="4">
    <source>
        <dbReference type="ARBA" id="ARBA00019623"/>
    </source>
</evidence>
<dbReference type="SMART" id="SM00640">
    <property type="entry name" value="Glyco_32"/>
    <property type="match status" value="1"/>
</dbReference>
<comment type="caution">
    <text evidence="12">The sequence shown here is derived from an EMBL/GenBank/DDBJ whole genome shotgun (WGS) entry which is preliminary data.</text>
</comment>
<evidence type="ECO:0000256" key="9">
    <source>
        <dbReference type="RuleBase" id="RU365015"/>
    </source>
</evidence>
<organism evidence="12 14">
    <name type="scientific">Enterococcus gilvus ATCC BAA-350</name>
    <dbReference type="NCBI Taxonomy" id="1158614"/>
    <lineage>
        <taxon>Bacteria</taxon>
        <taxon>Bacillati</taxon>
        <taxon>Bacillota</taxon>
        <taxon>Bacilli</taxon>
        <taxon>Lactobacillales</taxon>
        <taxon>Enterococcaceae</taxon>
        <taxon>Enterococcus</taxon>
    </lineage>
</organism>
<dbReference type="Proteomes" id="UP000014160">
    <property type="component" value="Unassembled WGS sequence"/>
</dbReference>
<evidence type="ECO:0000256" key="3">
    <source>
        <dbReference type="ARBA" id="ARBA00012758"/>
    </source>
</evidence>
<dbReference type="InterPro" id="IPR023296">
    <property type="entry name" value="Glyco_hydro_beta-prop_sf"/>
</dbReference>
<dbReference type="Gene3D" id="2.60.120.560">
    <property type="entry name" value="Exo-inulinase, domain 1"/>
    <property type="match status" value="1"/>
</dbReference>
<evidence type="ECO:0000313" key="14">
    <source>
        <dbReference type="Proteomes" id="UP000013750"/>
    </source>
</evidence>
<dbReference type="SUPFAM" id="SSF75005">
    <property type="entry name" value="Arabinanase/levansucrase/invertase"/>
    <property type="match status" value="1"/>
</dbReference>
<keyword evidence="6 8" id="KW-0326">Glycosidase</keyword>
<dbReference type="SUPFAM" id="SSF49899">
    <property type="entry name" value="Concanavalin A-like lectins/glucanases"/>
    <property type="match status" value="1"/>
</dbReference>
<evidence type="ECO:0000313" key="12">
    <source>
        <dbReference type="EMBL" id="EOI55463.1"/>
    </source>
</evidence>
<dbReference type="RefSeq" id="WP_010781044.1">
    <property type="nucleotide sequence ID" value="NZ_ASWH01000001.1"/>
</dbReference>
<dbReference type="PATRIC" id="fig|1158614.3.peg.2664"/>
<dbReference type="InterPro" id="IPR013320">
    <property type="entry name" value="ConA-like_dom_sf"/>
</dbReference>
<dbReference type="InterPro" id="IPR013148">
    <property type="entry name" value="Glyco_hydro_32_N"/>
</dbReference>
<feature type="domain" description="Glycosyl hydrolase family 32 N-terminal" evidence="10">
    <location>
        <begin position="37"/>
        <end position="343"/>
    </location>
</feature>
<accession>R2XLQ3</accession>
<dbReference type="InterPro" id="IPR001362">
    <property type="entry name" value="Glyco_hydro_32"/>
</dbReference>
<dbReference type="AlphaFoldDB" id="R2XLQ3"/>
<proteinExistence type="inferred from homology"/>
<dbReference type="EC" id="3.2.1.26" evidence="3 8"/>
<dbReference type="EMBL" id="AJDQ01000008">
    <property type="protein sequence ID" value="EOI55463.1"/>
    <property type="molecule type" value="Genomic_DNA"/>
</dbReference>
<comment type="pathway">
    <text evidence="1 9">Glycan biosynthesis; sucrose metabolism.</text>
</comment>
<evidence type="ECO:0000259" key="11">
    <source>
        <dbReference type="Pfam" id="PF08244"/>
    </source>
</evidence>
<dbReference type="PANTHER" id="PTHR43101:SF1">
    <property type="entry name" value="BETA-FRUCTOSIDASE"/>
    <property type="match status" value="1"/>
</dbReference>
<name>R2XLQ3_9ENTE</name>
<dbReference type="InterPro" id="IPR013189">
    <property type="entry name" value="Glyco_hydro_32_C"/>
</dbReference>
<evidence type="ECO:0000256" key="1">
    <source>
        <dbReference type="ARBA" id="ARBA00004914"/>
    </source>
</evidence>
<dbReference type="Pfam" id="PF08244">
    <property type="entry name" value="Glyco_hydro_32C"/>
    <property type="match status" value="1"/>
</dbReference>
<dbReference type="InterPro" id="IPR051214">
    <property type="entry name" value="GH32_Enzymes"/>
</dbReference>
<dbReference type="Gene3D" id="2.115.10.20">
    <property type="entry name" value="Glycosyl hydrolase domain, family 43"/>
    <property type="match status" value="1"/>
</dbReference>
<dbReference type="OrthoDB" id="9759709at2"/>
<keyword evidence="5 8" id="KW-0378">Hydrolase</keyword>
<gene>
    <name evidence="13" type="ORF">I592_01295</name>
    <name evidence="12" type="ORF">UKC_02671</name>
</gene>
<dbReference type="HOGENOM" id="CLU_001528_7_1_9"/>
<comment type="similarity">
    <text evidence="2 8">Belongs to the glycosyl hydrolase 32 family.</text>
</comment>
<dbReference type="GO" id="GO:0005737">
    <property type="term" value="C:cytoplasm"/>
    <property type="evidence" value="ECO:0007669"/>
    <property type="project" value="UniProtKB-SubCell"/>
</dbReference>
<dbReference type="Pfam" id="PF00251">
    <property type="entry name" value="Glyco_hydro_32N"/>
    <property type="match status" value="1"/>
</dbReference>
<comment type="subcellular location">
    <subcellularLocation>
        <location evidence="9">Cytoplasm</location>
    </subcellularLocation>
</comment>
<dbReference type="Proteomes" id="UP000013750">
    <property type="component" value="Unassembled WGS sequence"/>
</dbReference>
<evidence type="ECO:0000256" key="6">
    <source>
        <dbReference type="ARBA" id="ARBA00023295"/>
    </source>
</evidence>
<keyword evidence="9" id="KW-0119">Carbohydrate metabolism</keyword>
<reference evidence="12 14" key="1">
    <citation type="submission" date="2013-02" db="EMBL/GenBank/DDBJ databases">
        <title>The Genome Sequence of Enterococcus gilvus ATCC BAA-350.</title>
        <authorList>
            <consortium name="The Broad Institute Genome Sequencing Platform"/>
            <consortium name="The Broad Institute Genome Sequencing Center for Infectious Disease"/>
            <person name="Earl A.M."/>
            <person name="Gilmore M.S."/>
            <person name="Lebreton F."/>
            <person name="Walker B."/>
            <person name="Young S.K."/>
            <person name="Zeng Q."/>
            <person name="Gargeya S."/>
            <person name="Fitzgerald M."/>
            <person name="Haas B."/>
            <person name="Abouelleil A."/>
            <person name="Alvarado L."/>
            <person name="Arachchi H.M."/>
            <person name="Berlin A.M."/>
            <person name="Chapman S.B."/>
            <person name="Dewar J."/>
            <person name="Goldberg J."/>
            <person name="Griggs A."/>
            <person name="Gujja S."/>
            <person name="Hansen M."/>
            <person name="Howarth C."/>
            <person name="Imamovic A."/>
            <person name="Larimer J."/>
            <person name="McCowan C."/>
            <person name="Murphy C."/>
            <person name="Neiman D."/>
            <person name="Pearson M."/>
            <person name="Priest M."/>
            <person name="Roberts A."/>
            <person name="Saif S."/>
            <person name="Shea T."/>
            <person name="Sisk P."/>
            <person name="Sykes S."/>
            <person name="Wortman J."/>
            <person name="Nusbaum C."/>
            <person name="Birren B."/>
        </authorList>
    </citation>
    <scope>NUCLEOTIDE SEQUENCE [LARGE SCALE GENOMIC DNA]</scope>
    <source>
        <strain evidence="12 14">ATCC BAA-350</strain>
    </source>
</reference>
<keyword evidence="9" id="KW-0963">Cytoplasm</keyword>
<evidence type="ECO:0000256" key="5">
    <source>
        <dbReference type="ARBA" id="ARBA00022801"/>
    </source>
</evidence>
<dbReference type="EMBL" id="ASWH01000001">
    <property type="protein sequence ID" value="EOW81994.1"/>
    <property type="molecule type" value="Genomic_DNA"/>
</dbReference>
<comment type="catalytic activity">
    <reaction evidence="8">
        <text>Hydrolysis of terminal non-reducing beta-D-fructofuranoside residues in beta-D-fructofuranosides.</text>
        <dbReference type="EC" id="3.2.1.26"/>
    </reaction>
</comment>
<reference evidence="13 15" key="2">
    <citation type="submission" date="2013-03" db="EMBL/GenBank/DDBJ databases">
        <title>The Genome Sequence of Enterococcus gilvus ATCC BAA-350 (PacBio/Illumina hybrid assembly).</title>
        <authorList>
            <consortium name="The Broad Institute Genomics Platform"/>
            <consortium name="The Broad Institute Genome Sequencing Center for Infectious Disease"/>
            <person name="Earl A."/>
            <person name="Russ C."/>
            <person name="Gilmore M."/>
            <person name="Surin D."/>
            <person name="Walker B."/>
            <person name="Young S."/>
            <person name="Zeng Q."/>
            <person name="Gargeya S."/>
            <person name="Fitzgerald M."/>
            <person name="Haas B."/>
            <person name="Abouelleil A."/>
            <person name="Allen A.W."/>
            <person name="Alvarado L."/>
            <person name="Arachchi H.M."/>
            <person name="Berlin A.M."/>
            <person name="Chapman S.B."/>
            <person name="Gainer-Dewar J."/>
            <person name="Goldberg J."/>
            <person name="Griggs A."/>
            <person name="Gujja S."/>
            <person name="Hansen M."/>
            <person name="Howarth C."/>
            <person name="Imamovic A."/>
            <person name="Ireland A."/>
            <person name="Larimer J."/>
            <person name="McCowan C."/>
            <person name="Murphy C."/>
            <person name="Pearson M."/>
            <person name="Poon T.W."/>
            <person name="Priest M."/>
            <person name="Roberts A."/>
            <person name="Saif S."/>
            <person name="Shea T."/>
            <person name="Sisk P."/>
            <person name="Sykes S."/>
            <person name="Wortman J."/>
            <person name="Nusbaum C."/>
            <person name="Birren B."/>
        </authorList>
    </citation>
    <scope>NUCLEOTIDE SEQUENCE [LARGE SCALE GENOMIC DNA]</scope>
    <source>
        <strain evidence="13 15">ATCC BAA-350</strain>
    </source>
</reference>
<evidence type="ECO:0000313" key="13">
    <source>
        <dbReference type="EMBL" id="EOW81994.1"/>
    </source>
</evidence>
<keyword evidence="15" id="KW-1185">Reference proteome</keyword>